<comment type="caution">
    <text evidence="1">The sequence shown here is derived from an EMBL/GenBank/DDBJ whole genome shotgun (WGS) entry which is preliminary data.</text>
</comment>
<sequence>MPSVMQKPKDISNFTIPMTINSGFDFQTANFYKYVVVIPDENIHYDKIEGAAWRN</sequence>
<reference evidence="1 2" key="1">
    <citation type="submission" date="2012-10" db="EMBL/GenBank/DDBJ databases">
        <authorList>
            <person name="Harkins D.M."/>
            <person name="Durkin A.S."/>
            <person name="Brinkac L.M."/>
            <person name="Selengut J.D."/>
            <person name="Sanka R."/>
            <person name="DePew J."/>
            <person name="Purushe J."/>
            <person name="Peacock S.J."/>
            <person name="Thaipadungpanit J."/>
            <person name="Wuthiekanun V.W."/>
            <person name="Day N.P."/>
            <person name="Vinetz J.M."/>
            <person name="Sutton G.G."/>
            <person name="Nelson W.C."/>
            <person name="Fouts D.E."/>
        </authorList>
    </citation>
    <scope>NUCLEOTIDE SEQUENCE [LARGE SCALE GENOMIC DNA]</scope>
    <source>
        <strain evidence="1 2">H1</strain>
    </source>
</reference>
<dbReference type="EMBL" id="AHMY02000045">
    <property type="protein sequence ID" value="EKO15514.1"/>
    <property type="molecule type" value="Genomic_DNA"/>
</dbReference>
<proteinExistence type="predicted"/>
<evidence type="ECO:0000313" key="1">
    <source>
        <dbReference type="EMBL" id="EKO15514.1"/>
    </source>
</evidence>
<gene>
    <name evidence="1" type="ORF">LEP1GSC081_0653</name>
</gene>
<dbReference type="AlphaFoldDB" id="A0A0E2B2P6"/>
<protein>
    <submittedName>
        <fullName evidence="1">Uncharacterized protein</fullName>
    </submittedName>
</protein>
<organism evidence="1 2">
    <name type="scientific">Leptospira kirschneri str. H1</name>
    <dbReference type="NCBI Taxonomy" id="1049966"/>
    <lineage>
        <taxon>Bacteria</taxon>
        <taxon>Pseudomonadati</taxon>
        <taxon>Spirochaetota</taxon>
        <taxon>Spirochaetia</taxon>
        <taxon>Leptospirales</taxon>
        <taxon>Leptospiraceae</taxon>
        <taxon>Leptospira</taxon>
    </lineage>
</organism>
<evidence type="ECO:0000313" key="2">
    <source>
        <dbReference type="Proteomes" id="UP000006253"/>
    </source>
</evidence>
<name>A0A0E2B2P6_9LEPT</name>
<accession>A0A0E2B2P6</accession>
<dbReference type="Proteomes" id="UP000006253">
    <property type="component" value="Unassembled WGS sequence"/>
</dbReference>